<evidence type="ECO:0000259" key="1">
    <source>
        <dbReference type="Pfam" id="PF01909"/>
    </source>
</evidence>
<dbReference type="InterPro" id="IPR043519">
    <property type="entry name" value="NT_sf"/>
</dbReference>
<dbReference type="PANTHER" id="PTHR43449:SF1">
    <property type="entry name" value="POLYMERASE BETA NUCLEOTIDYLTRANSFERASE DOMAIN-CONTAINING PROTEIN"/>
    <property type="match status" value="1"/>
</dbReference>
<proteinExistence type="predicted"/>
<accession>A0A7C4NQ81</accession>
<dbReference type="EMBL" id="DTCK01000049">
    <property type="protein sequence ID" value="HGQ36832.1"/>
    <property type="molecule type" value="Genomic_DNA"/>
</dbReference>
<feature type="domain" description="Polymerase nucleotidyl transferase" evidence="1">
    <location>
        <begin position="30"/>
        <end position="99"/>
    </location>
</feature>
<keyword evidence="3" id="KW-0808">Transferase</keyword>
<dbReference type="EMBL" id="DTBD01000086">
    <property type="protein sequence ID" value="HGQ65311.1"/>
    <property type="molecule type" value="Genomic_DNA"/>
</dbReference>
<organism evidence="3">
    <name type="scientific">Ignisphaera aggregans</name>
    <dbReference type="NCBI Taxonomy" id="334771"/>
    <lineage>
        <taxon>Archaea</taxon>
        <taxon>Thermoproteota</taxon>
        <taxon>Thermoprotei</taxon>
        <taxon>Desulfurococcales</taxon>
        <taxon>Desulfurococcaceae</taxon>
        <taxon>Ignisphaera</taxon>
    </lineage>
</organism>
<comment type="caution">
    <text evidence="3">The sequence shown here is derived from an EMBL/GenBank/DDBJ whole genome shotgun (WGS) entry which is preliminary data.</text>
</comment>
<dbReference type="Pfam" id="PF01909">
    <property type="entry name" value="NTP_transf_2"/>
    <property type="match status" value="1"/>
</dbReference>
<name>A0A7C4NQ81_9CREN</name>
<evidence type="ECO:0000313" key="3">
    <source>
        <dbReference type="EMBL" id="HGQ65311.1"/>
    </source>
</evidence>
<dbReference type="SUPFAM" id="SSF81301">
    <property type="entry name" value="Nucleotidyltransferase"/>
    <property type="match status" value="1"/>
</dbReference>
<dbReference type="CDD" id="cd05403">
    <property type="entry name" value="NT_KNTase_like"/>
    <property type="match status" value="1"/>
</dbReference>
<evidence type="ECO:0000313" key="2">
    <source>
        <dbReference type="EMBL" id="HGQ36832.1"/>
    </source>
</evidence>
<protein>
    <submittedName>
        <fullName evidence="3">Nucleotidyltransferase domain-containing protein</fullName>
    </submittedName>
</protein>
<reference evidence="3" key="1">
    <citation type="journal article" date="2020" name="mSystems">
        <title>Genome- and Community-Level Interaction Insights into Carbon Utilization and Element Cycling Functions of Hydrothermarchaeota in Hydrothermal Sediment.</title>
        <authorList>
            <person name="Zhou Z."/>
            <person name="Liu Y."/>
            <person name="Xu W."/>
            <person name="Pan J."/>
            <person name="Luo Z.H."/>
            <person name="Li M."/>
        </authorList>
    </citation>
    <scope>NUCLEOTIDE SEQUENCE [LARGE SCALE GENOMIC DNA]</scope>
    <source>
        <strain evidence="3">SpSt-637</strain>
        <strain evidence="2">SpSt-667</strain>
    </source>
</reference>
<dbReference type="Gene3D" id="3.30.460.10">
    <property type="entry name" value="Beta Polymerase, domain 2"/>
    <property type="match status" value="1"/>
</dbReference>
<sequence length="117" mass="13497">MGKAKSAVESQREALKKVLEFVEEVQIKLRERGFIVREAYIVGSRARGDYTNESDTDIALVVDGVEELNILERLSLIKDILKPKIDVRIYSTKEWYSETSAWIKELKKEAKLLPIEK</sequence>
<dbReference type="GO" id="GO:0016779">
    <property type="term" value="F:nucleotidyltransferase activity"/>
    <property type="evidence" value="ECO:0007669"/>
    <property type="project" value="InterPro"/>
</dbReference>
<dbReference type="InterPro" id="IPR002934">
    <property type="entry name" value="Polymerase_NTP_transf_dom"/>
</dbReference>
<dbReference type="AlphaFoldDB" id="A0A7C4NQ81"/>
<gene>
    <name evidence="3" type="ORF">ENU08_08740</name>
    <name evidence="2" type="ORF">ENU41_09200</name>
</gene>
<dbReference type="PANTHER" id="PTHR43449">
    <property type="entry name" value="NUCLEOTIDYLTRANSFERASE"/>
    <property type="match status" value="1"/>
</dbReference>